<dbReference type="Pfam" id="PF03824">
    <property type="entry name" value="NicO"/>
    <property type="match status" value="1"/>
</dbReference>
<evidence type="ECO:0000313" key="10">
    <source>
        <dbReference type="EMBL" id="TIC02744.1"/>
    </source>
</evidence>
<feature type="transmembrane region" description="Helical" evidence="8">
    <location>
        <begin position="378"/>
        <end position="398"/>
    </location>
</feature>
<dbReference type="GO" id="GO:0015099">
    <property type="term" value="F:nickel cation transmembrane transporter activity"/>
    <property type="evidence" value="ECO:0007669"/>
    <property type="project" value="UniProtKB-UniRule"/>
</dbReference>
<feature type="transmembrane region" description="Helical" evidence="8">
    <location>
        <begin position="192"/>
        <end position="219"/>
    </location>
</feature>
<dbReference type="GO" id="GO:0012505">
    <property type="term" value="C:endomembrane system"/>
    <property type="evidence" value="ECO:0007669"/>
    <property type="project" value="UniProtKB-SubCell"/>
</dbReference>
<dbReference type="Proteomes" id="UP000305647">
    <property type="component" value="Unassembled WGS sequence"/>
</dbReference>
<reference evidence="13 14" key="1">
    <citation type="submission" date="2019-03" db="EMBL/GenBank/DDBJ databases">
        <title>Sequencing 25 genomes of Wallemia mellicola.</title>
        <authorList>
            <person name="Gostincar C."/>
        </authorList>
    </citation>
    <scope>NUCLEOTIDE SEQUENCE [LARGE SCALE GENOMIC DNA]</scope>
    <source>
        <strain evidence="10 14">EXF-1262</strain>
        <strain evidence="9 15">EXF-6152</strain>
        <strain evidence="12 16">EXF-757</strain>
        <strain evidence="11 13">EXF-8738</strain>
    </source>
</reference>
<evidence type="ECO:0000256" key="3">
    <source>
        <dbReference type="ARBA" id="ARBA00022448"/>
    </source>
</evidence>
<dbReference type="OMA" id="WRGWAKA"/>
<feature type="transmembrane region" description="Helical" evidence="8">
    <location>
        <begin position="12"/>
        <end position="31"/>
    </location>
</feature>
<evidence type="ECO:0000256" key="1">
    <source>
        <dbReference type="ARBA" id="ARBA00004127"/>
    </source>
</evidence>
<dbReference type="EMBL" id="SPRO01000013">
    <property type="protein sequence ID" value="TIC31331.1"/>
    <property type="molecule type" value="Genomic_DNA"/>
</dbReference>
<evidence type="ECO:0000313" key="9">
    <source>
        <dbReference type="EMBL" id="TIB79879.1"/>
    </source>
</evidence>
<comment type="subcellular location">
    <subcellularLocation>
        <location evidence="8">Cell membrane</location>
        <topology evidence="8">Multi-pass membrane protein</topology>
    </subcellularLocation>
    <subcellularLocation>
        <location evidence="1">Endomembrane system</location>
        <topology evidence="1">Multi-pass membrane protein</topology>
    </subcellularLocation>
</comment>
<proteinExistence type="inferred from homology"/>
<keyword evidence="4" id="KW-0533">Nickel</keyword>
<evidence type="ECO:0000256" key="2">
    <source>
        <dbReference type="ARBA" id="ARBA00010892"/>
    </source>
</evidence>
<name>A0A4T0PXE3_9BASI</name>
<feature type="transmembrane region" description="Helical" evidence="8">
    <location>
        <begin position="225"/>
        <end position="242"/>
    </location>
</feature>
<comment type="caution">
    <text evidence="12">The sequence shown here is derived from an EMBL/GenBank/DDBJ whole genome shotgun (WGS) entry which is preliminary data.</text>
</comment>
<dbReference type="GO" id="GO:0005886">
    <property type="term" value="C:plasma membrane"/>
    <property type="evidence" value="ECO:0007669"/>
    <property type="project" value="UniProtKB-SubCell"/>
</dbReference>
<dbReference type="AlphaFoldDB" id="A0A4T0PXE3"/>
<dbReference type="Proteomes" id="UP000310685">
    <property type="component" value="Unassembled WGS sequence"/>
</dbReference>
<comment type="similarity">
    <text evidence="2 8">Belongs to the NiCoT transporter (TC 2.A.52) family.</text>
</comment>
<dbReference type="EMBL" id="SPRX01000009">
    <property type="protein sequence ID" value="TIC67953.1"/>
    <property type="molecule type" value="Genomic_DNA"/>
</dbReference>
<dbReference type="PANTHER" id="PTHR31611:SF0">
    <property type="entry name" value="HIGH-AFFINITY NICKEL TRANSPORT PROTEIN NIC1"/>
    <property type="match status" value="1"/>
</dbReference>
<dbReference type="InterPro" id="IPR004688">
    <property type="entry name" value="Ni/Co_transpt"/>
</dbReference>
<gene>
    <name evidence="12" type="ORF">E3Q01_01085</name>
    <name evidence="11" type="ORF">E3Q10_01712</name>
    <name evidence="10" type="ORF">E3Q17_01273</name>
    <name evidence="9" type="ORF">E3Q22_02244</name>
</gene>
<keyword evidence="6 8" id="KW-1133">Transmembrane helix</keyword>
<evidence type="ECO:0000256" key="7">
    <source>
        <dbReference type="ARBA" id="ARBA00023136"/>
    </source>
</evidence>
<keyword evidence="3 8" id="KW-0813">Transport</keyword>
<protein>
    <recommendedName>
        <fullName evidence="8">Nickel/cobalt efflux system</fullName>
    </recommendedName>
</protein>
<evidence type="ECO:0000313" key="13">
    <source>
        <dbReference type="Proteomes" id="UP000305647"/>
    </source>
</evidence>
<dbReference type="Proteomes" id="UP000307169">
    <property type="component" value="Unassembled WGS sequence"/>
</dbReference>
<keyword evidence="7 8" id="KW-0472">Membrane</keyword>
<accession>A0A4T0PXE3</accession>
<evidence type="ECO:0000313" key="11">
    <source>
        <dbReference type="EMBL" id="TIC31331.1"/>
    </source>
</evidence>
<dbReference type="EMBL" id="SPRC01000020">
    <property type="protein sequence ID" value="TIB79879.1"/>
    <property type="molecule type" value="Genomic_DNA"/>
</dbReference>
<sequence>MGILPKYQTTILTRIVILISTLVILNSLLWVVTSLTFSGKLLSLALVAWTLGLRHGLDSDHIASIDNSIRQLSAKGIYPVTVGLYFATGHSSVVLLVTVALIAGAQVYDNLSSLEDFGGVIGGSISSAFLLLLGIANSITLYQAIQSRRKMKVRLENGDVEGNSEENETKSPTFLFRVLSPVLKFVDKPSKLLWVGILFSLGFDTSSSIVLLSVSALAAEDVQNPIYVLLFPLLFAAGMILVDSLDNAMMVFLYTPRLEWKKEAQFKLFENLNDDKSSIASEEAASDEGAPLIDGDTNAYGTVTLPEDDKLVQQKILDINKYTVIITALSVTIALGISIIQIMGLVVDNCQTCSDHIDKGDWIGNWWQFWVTLNDNSIYIGVGIIASFSVILVMYFLLYSKS</sequence>
<feature type="transmembrane region" description="Helical" evidence="8">
    <location>
        <begin position="77"/>
        <end position="105"/>
    </location>
</feature>
<evidence type="ECO:0000313" key="16">
    <source>
        <dbReference type="Proteomes" id="UP000310708"/>
    </source>
</evidence>
<organism evidence="12 16">
    <name type="scientific">Wallemia mellicola</name>
    <dbReference type="NCBI Taxonomy" id="1708541"/>
    <lineage>
        <taxon>Eukaryota</taxon>
        <taxon>Fungi</taxon>
        <taxon>Dikarya</taxon>
        <taxon>Basidiomycota</taxon>
        <taxon>Wallemiomycotina</taxon>
        <taxon>Wallemiomycetes</taxon>
        <taxon>Wallemiales</taxon>
        <taxon>Wallemiaceae</taxon>
        <taxon>Wallemia</taxon>
    </lineage>
</organism>
<evidence type="ECO:0000313" key="14">
    <source>
        <dbReference type="Proteomes" id="UP000307169"/>
    </source>
</evidence>
<feature type="transmembrane region" description="Helical" evidence="8">
    <location>
        <begin position="322"/>
        <end position="347"/>
    </location>
</feature>
<feature type="transmembrane region" description="Helical" evidence="8">
    <location>
        <begin position="117"/>
        <end position="142"/>
    </location>
</feature>
<dbReference type="PANTHER" id="PTHR31611">
    <property type="entry name" value="HIGH-AFFINITY NICKEL TRANSPORT PROTEIN NIC1"/>
    <property type="match status" value="1"/>
</dbReference>
<evidence type="ECO:0000256" key="6">
    <source>
        <dbReference type="ARBA" id="ARBA00022989"/>
    </source>
</evidence>
<evidence type="ECO:0000256" key="8">
    <source>
        <dbReference type="RuleBase" id="RU362101"/>
    </source>
</evidence>
<keyword evidence="5 8" id="KW-0812">Transmembrane</keyword>
<evidence type="ECO:0000313" key="12">
    <source>
        <dbReference type="EMBL" id="TIC67953.1"/>
    </source>
</evidence>
<dbReference type="EMBL" id="SPRH01000010">
    <property type="protein sequence ID" value="TIC02744.1"/>
    <property type="molecule type" value="Genomic_DNA"/>
</dbReference>
<evidence type="ECO:0000256" key="4">
    <source>
        <dbReference type="ARBA" id="ARBA00022596"/>
    </source>
</evidence>
<evidence type="ECO:0000256" key="5">
    <source>
        <dbReference type="ARBA" id="ARBA00022692"/>
    </source>
</evidence>
<dbReference type="Proteomes" id="UP000310708">
    <property type="component" value="Unassembled WGS sequence"/>
</dbReference>
<dbReference type="InterPro" id="IPR011541">
    <property type="entry name" value="Ni/Co_transpt_high_affinity"/>
</dbReference>
<evidence type="ECO:0000313" key="15">
    <source>
        <dbReference type="Proteomes" id="UP000310685"/>
    </source>
</evidence>